<reference evidence="1" key="1">
    <citation type="submission" date="2022-07" db="EMBL/GenBank/DDBJ databases">
        <title>Genome Sequence of Phlebia brevispora.</title>
        <authorList>
            <person name="Buettner E."/>
        </authorList>
    </citation>
    <scope>NUCLEOTIDE SEQUENCE</scope>
    <source>
        <strain evidence="1">MPL23</strain>
    </source>
</reference>
<evidence type="ECO:0000313" key="2">
    <source>
        <dbReference type="Proteomes" id="UP001148662"/>
    </source>
</evidence>
<protein>
    <submittedName>
        <fullName evidence="1">Uncharacterized protein</fullName>
    </submittedName>
</protein>
<proteinExistence type="predicted"/>
<name>A0ACC1RY36_9APHY</name>
<evidence type="ECO:0000313" key="1">
    <source>
        <dbReference type="EMBL" id="KAJ3528091.1"/>
    </source>
</evidence>
<dbReference type="EMBL" id="JANHOG010002042">
    <property type="protein sequence ID" value="KAJ3528091.1"/>
    <property type="molecule type" value="Genomic_DNA"/>
</dbReference>
<organism evidence="1 2">
    <name type="scientific">Phlebia brevispora</name>
    <dbReference type="NCBI Taxonomy" id="194682"/>
    <lineage>
        <taxon>Eukaryota</taxon>
        <taxon>Fungi</taxon>
        <taxon>Dikarya</taxon>
        <taxon>Basidiomycota</taxon>
        <taxon>Agaricomycotina</taxon>
        <taxon>Agaricomycetes</taxon>
        <taxon>Polyporales</taxon>
        <taxon>Meruliaceae</taxon>
        <taxon>Phlebia</taxon>
    </lineage>
</organism>
<keyword evidence="2" id="KW-1185">Reference proteome</keyword>
<dbReference type="Proteomes" id="UP001148662">
    <property type="component" value="Unassembled WGS sequence"/>
</dbReference>
<gene>
    <name evidence="1" type="ORF">NM688_g8040</name>
</gene>
<comment type="caution">
    <text evidence="1">The sequence shown here is derived from an EMBL/GenBank/DDBJ whole genome shotgun (WGS) entry which is preliminary data.</text>
</comment>
<accession>A0ACC1RY36</accession>
<sequence length="467" mass="52548">MREFKLYIGLTEDGMTEVLHASLKDDATPETFNIRSTNHLGIVTPSRFVKIEPLSYRAYGQHFHTSIWYVALSGIKDEQYVERVYKEYEEYQERVVLRHILKHLRRRRFLQPFQSIVSRSGLQLEHPLVTSLHTALVLQGDFTVAESLLTSLASASLFGDSLLASQPYAAWTRILGVDADGDTPSARGGHSMCIDTQNGVIYLFGGWDGQKNLDDFWVYDIKKDDWNLKYFATARERNGPGPRSCHKMVFDNSTGSIYLLGKLDDAECALSTRTNTPEVSSPRPNGGTPVPITPASVRASAHIAEFYRYHTRGLDAEKWDLVTPDTTAVGGPPLVFDHQMIIDSEAQMVYVSGGRVIDGDLDSIKYSGLYSYDIRANKWRMFHSSDPSTHPSIPSRYGHSMVLDPKSQTLFIFGGQRDEQYLSDMYAFHIPTNTVTELFSNFTVAGGPDACFTQRAVIDPDLREIYV</sequence>